<dbReference type="AlphaFoldDB" id="A0A645B4E9"/>
<dbReference type="EMBL" id="VSSQ01016572">
    <property type="protein sequence ID" value="MPM58043.1"/>
    <property type="molecule type" value="Genomic_DNA"/>
</dbReference>
<protein>
    <submittedName>
        <fullName evidence="2">Uncharacterized protein</fullName>
    </submittedName>
</protein>
<feature type="compositionally biased region" description="Basic residues" evidence="1">
    <location>
        <begin position="11"/>
        <end position="25"/>
    </location>
</feature>
<name>A0A645B4E9_9ZZZZ</name>
<feature type="region of interest" description="Disordered" evidence="1">
    <location>
        <begin position="1"/>
        <end position="26"/>
    </location>
</feature>
<comment type="caution">
    <text evidence="2">The sequence shown here is derived from an EMBL/GenBank/DDBJ whole genome shotgun (WGS) entry which is preliminary data.</text>
</comment>
<reference evidence="2" key="1">
    <citation type="submission" date="2019-08" db="EMBL/GenBank/DDBJ databases">
        <authorList>
            <person name="Kucharzyk K."/>
            <person name="Murdoch R.W."/>
            <person name="Higgins S."/>
            <person name="Loffler F."/>
        </authorList>
    </citation>
    <scope>NUCLEOTIDE SEQUENCE</scope>
</reference>
<proteinExistence type="predicted"/>
<feature type="compositionally biased region" description="Basic residues" evidence="1">
    <location>
        <begin position="57"/>
        <end position="66"/>
    </location>
</feature>
<sequence>MAFTGGDAKRPRGGRPRHNGHHGRAQGHQAFVCLPLKIHHVVNCFSHRGVEGGHGQHPGKVHDRRH</sequence>
<feature type="region of interest" description="Disordered" evidence="1">
    <location>
        <begin position="47"/>
        <end position="66"/>
    </location>
</feature>
<evidence type="ECO:0000313" key="2">
    <source>
        <dbReference type="EMBL" id="MPM58043.1"/>
    </source>
</evidence>
<gene>
    <name evidence="2" type="ORF">SDC9_104872</name>
</gene>
<organism evidence="2">
    <name type="scientific">bioreactor metagenome</name>
    <dbReference type="NCBI Taxonomy" id="1076179"/>
    <lineage>
        <taxon>unclassified sequences</taxon>
        <taxon>metagenomes</taxon>
        <taxon>ecological metagenomes</taxon>
    </lineage>
</organism>
<evidence type="ECO:0000256" key="1">
    <source>
        <dbReference type="SAM" id="MobiDB-lite"/>
    </source>
</evidence>
<accession>A0A645B4E9</accession>